<keyword evidence="4" id="KW-0862">Zinc</keyword>
<dbReference type="GeneID" id="100930635"/>
<feature type="compositionally biased region" description="Basic and acidic residues" evidence="10">
    <location>
        <begin position="90"/>
        <end position="107"/>
    </location>
</feature>
<dbReference type="FunCoup" id="A0A7N4NFX1">
    <property type="interactions" value="1908"/>
</dbReference>
<dbReference type="Ensembl" id="ENSSHAT00000049867.1">
    <property type="protein sequence ID" value="ENSSHAP00000022639.1"/>
    <property type="gene ID" value="ENSSHAG00000025627.1"/>
</dbReference>
<keyword evidence="3 9" id="KW-0863">Zinc-finger</keyword>
<organism evidence="12 13">
    <name type="scientific">Sarcophilus harrisii</name>
    <name type="common">Tasmanian devil</name>
    <name type="synonym">Sarcophilus laniarius</name>
    <dbReference type="NCBI Taxonomy" id="9305"/>
    <lineage>
        <taxon>Eukaryota</taxon>
        <taxon>Metazoa</taxon>
        <taxon>Chordata</taxon>
        <taxon>Craniata</taxon>
        <taxon>Vertebrata</taxon>
        <taxon>Euteleostomi</taxon>
        <taxon>Mammalia</taxon>
        <taxon>Metatheria</taxon>
        <taxon>Dasyuromorphia</taxon>
        <taxon>Dasyuridae</taxon>
        <taxon>Sarcophilus</taxon>
    </lineage>
</organism>
<dbReference type="AlphaFoldDB" id="A0A7N4NFX1"/>
<dbReference type="GO" id="GO:0008270">
    <property type="term" value="F:zinc ion binding"/>
    <property type="evidence" value="ECO:0007669"/>
    <property type="project" value="UniProtKB-KW"/>
</dbReference>
<evidence type="ECO:0000256" key="7">
    <source>
        <dbReference type="ARBA" id="ARBA00023242"/>
    </source>
</evidence>
<dbReference type="KEGG" id="shr:100930635"/>
<dbReference type="PANTHER" id="PTHR46927">
    <property type="entry name" value="AGAP005574-PA"/>
    <property type="match status" value="1"/>
</dbReference>
<proteinExistence type="predicted"/>
<evidence type="ECO:0000313" key="13">
    <source>
        <dbReference type="Proteomes" id="UP000007648"/>
    </source>
</evidence>
<dbReference type="GeneTree" id="ENSGT00940000162392"/>
<evidence type="ECO:0000256" key="6">
    <source>
        <dbReference type="ARBA" id="ARBA00023125"/>
    </source>
</evidence>
<evidence type="ECO:0000313" key="12">
    <source>
        <dbReference type="Ensembl" id="ENSSHAP00000022639.1"/>
    </source>
</evidence>
<reference evidence="12" key="3">
    <citation type="submission" date="2025-09" db="UniProtKB">
        <authorList>
            <consortium name="Ensembl"/>
        </authorList>
    </citation>
    <scope>IDENTIFICATION</scope>
</reference>
<dbReference type="CTD" id="168451"/>
<comment type="subcellular location">
    <subcellularLocation>
        <location evidence="1">Nucleus</location>
    </subcellularLocation>
</comment>
<dbReference type="PANTHER" id="PTHR46927:SF1">
    <property type="entry name" value="THAP DOMAIN-CONTAINING PROTEIN 5"/>
    <property type="match status" value="1"/>
</dbReference>
<dbReference type="GO" id="GO:0003677">
    <property type="term" value="F:DNA binding"/>
    <property type="evidence" value="ECO:0007669"/>
    <property type="project" value="UniProtKB-UniRule"/>
</dbReference>
<evidence type="ECO:0000259" key="11">
    <source>
        <dbReference type="PROSITE" id="PS50950"/>
    </source>
</evidence>
<dbReference type="OrthoDB" id="5982876at2759"/>
<accession>A0A7N4NFX1</accession>
<dbReference type="GO" id="GO:0002020">
    <property type="term" value="F:protease binding"/>
    <property type="evidence" value="ECO:0007669"/>
    <property type="project" value="Ensembl"/>
</dbReference>
<evidence type="ECO:0000256" key="8">
    <source>
        <dbReference type="ARBA" id="ARBA00039526"/>
    </source>
</evidence>
<feature type="region of interest" description="Disordered" evidence="10">
    <location>
        <begin position="85"/>
        <end position="107"/>
    </location>
</feature>
<evidence type="ECO:0000256" key="10">
    <source>
        <dbReference type="SAM" id="MobiDB-lite"/>
    </source>
</evidence>
<reference evidence="12 13" key="1">
    <citation type="journal article" date="2011" name="Proc. Natl. Acad. Sci. U.S.A.">
        <title>Genetic diversity and population structure of the endangered marsupial Sarcophilus harrisii (Tasmanian devil).</title>
        <authorList>
            <person name="Miller W."/>
            <person name="Hayes V.M."/>
            <person name="Ratan A."/>
            <person name="Petersen D.C."/>
            <person name="Wittekindt N.E."/>
            <person name="Miller J."/>
            <person name="Walenz B."/>
            <person name="Knight J."/>
            <person name="Qi J."/>
            <person name="Zhao F."/>
            <person name="Wang Q."/>
            <person name="Bedoya-Reina O.C."/>
            <person name="Katiyar N."/>
            <person name="Tomsho L.P."/>
            <person name="Kasson L.M."/>
            <person name="Hardie R.A."/>
            <person name="Woodbridge P."/>
            <person name="Tindall E.A."/>
            <person name="Bertelsen M.F."/>
            <person name="Dixon D."/>
            <person name="Pyecroft S."/>
            <person name="Helgen K.M."/>
            <person name="Lesk A.M."/>
            <person name="Pringle T.H."/>
            <person name="Patterson N."/>
            <person name="Zhang Y."/>
            <person name="Kreiss A."/>
            <person name="Woods G.M."/>
            <person name="Jones M.E."/>
            <person name="Schuster S.C."/>
        </authorList>
    </citation>
    <scope>NUCLEOTIDE SEQUENCE [LARGE SCALE GENOMIC DNA]</scope>
</reference>
<evidence type="ECO:0000256" key="9">
    <source>
        <dbReference type="PROSITE-ProRule" id="PRU00309"/>
    </source>
</evidence>
<dbReference type="InterPro" id="IPR006612">
    <property type="entry name" value="THAP_Znf"/>
</dbReference>
<evidence type="ECO:0000256" key="1">
    <source>
        <dbReference type="ARBA" id="ARBA00004123"/>
    </source>
</evidence>
<dbReference type="GO" id="GO:0045786">
    <property type="term" value="P:negative regulation of cell cycle"/>
    <property type="evidence" value="ECO:0007669"/>
    <property type="project" value="Ensembl"/>
</dbReference>
<dbReference type="InParanoid" id="A0A7N4NFX1"/>
<evidence type="ECO:0000256" key="3">
    <source>
        <dbReference type="ARBA" id="ARBA00022771"/>
    </source>
</evidence>
<dbReference type="Proteomes" id="UP000007648">
    <property type="component" value="Unassembled WGS sequence"/>
</dbReference>
<keyword evidence="13" id="KW-1185">Reference proteome</keyword>
<dbReference type="SMART" id="SM00980">
    <property type="entry name" value="THAP"/>
    <property type="match status" value="1"/>
</dbReference>
<gene>
    <name evidence="12" type="primary">THAP5</name>
</gene>
<dbReference type="PROSITE" id="PS50950">
    <property type="entry name" value="ZF_THAP"/>
    <property type="match status" value="1"/>
</dbReference>
<evidence type="ECO:0000256" key="4">
    <source>
        <dbReference type="ARBA" id="ARBA00022833"/>
    </source>
</evidence>
<name>A0A7N4NFX1_SARHA</name>
<dbReference type="SMART" id="SM00692">
    <property type="entry name" value="DM3"/>
    <property type="match status" value="1"/>
</dbReference>
<reference evidence="12" key="2">
    <citation type="submission" date="2025-08" db="UniProtKB">
        <authorList>
            <consortium name="Ensembl"/>
        </authorList>
    </citation>
    <scope>IDENTIFICATION</scope>
</reference>
<keyword evidence="2" id="KW-0479">Metal-binding</keyword>
<dbReference type="InterPro" id="IPR052224">
    <property type="entry name" value="THAP_domain_protein"/>
</dbReference>
<keyword evidence="7" id="KW-0539">Nucleus</keyword>
<keyword evidence="6 9" id="KW-0238">DNA-binding</keyword>
<dbReference type="GO" id="GO:0000785">
    <property type="term" value="C:chromatin"/>
    <property type="evidence" value="ECO:0007669"/>
    <property type="project" value="Ensembl"/>
</dbReference>
<dbReference type="SUPFAM" id="SSF57716">
    <property type="entry name" value="Glucocorticoid receptor-like (DNA-binding domain)"/>
    <property type="match status" value="1"/>
</dbReference>
<sequence length="402" mass="46294">MPRYCAAFSCKNRRGRNNKDRKLSFYPFPLHDKERLEKWLRNMKRDTWVPSKYQFLCSDHFTPDSLDIRWGIRYLKQTAVPTIFSLPEDSQEKDHAKNNPQEEKVEDEREICLMVKSEELPAQMEPKKNILSTEKFDGSTNLLYSSSLSEPLQKDKPPVSNMENLHNDTLTINSAIPQHIEKPKPVLETAVVQDLEVSSFHTSLENLLNTTTATLNVSNPEHVHLSVEPSNIVETAIDHFSNPDITDISVSTQENTVLLSTITQTIEELNTDEESVITILVPTESSKPESASSFMPIEQERIDVEDLDIEDSLYDDTDYGIEILQTEHSYCRQDINRELLWQKVTKLHSKITLLELQEQQTLGRLKSLETLIGQLKQENLLSEEKLKIVENCFTTFEVTMIE</sequence>
<dbReference type="GO" id="GO:0005654">
    <property type="term" value="C:nucleoplasm"/>
    <property type="evidence" value="ECO:0007669"/>
    <property type="project" value="Ensembl"/>
</dbReference>
<dbReference type="RefSeq" id="XP_003771561.1">
    <property type="nucleotide sequence ID" value="XM_003771513.4"/>
</dbReference>
<keyword evidence="5" id="KW-0175">Coiled coil</keyword>
<evidence type="ECO:0000256" key="5">
    <source>
        <dbReference type="ARBA" id="ARBA00023054"/>
    </source>
</evidence>
<feature type="domain" description="THAP-type" evidence="11">
    <location>
        <begin position="1"/>
        <end position="84"/>
    </location>
</feature>
<protein>
    <recommendedName>
        <fullName evidence="8">THAP domain-containing protein 5</fullName>
    </recommendedName>
</protein>
<evidence type="ECO:0000256" key="2">
    <source>
        <dbReference type="ARBA" id="ARBA00022723"/>
    </source>
</evidence>
<dbReference type="Pfam" id="PF05485">
    <property type="entry name" value="THAP"/>
    <property type="match status" value="1"/>
</dbReference>
<dbReference type="GO" id="GO:0000122">
    <property type="term" value="P:negative regulation of transcription by RNA polymerase II"/>
    <property type="evidence" value="ECO:0007669"/>
    <property type="project" value="Ensembl"/>
</dbReference>